<gene>
    <name evidence="2" type="ORF">HINF_LOCUS24700</name>
    <name evidence="1" type="ORF">HINF_LOCUS43911</name>
</gene>
<proteinExistence type="predicted"/>
<dbReference type="AlphaFoldDB" id="A0AA86QBZ1"/>
<reference evidence="1" key="1">
    <citation type="submission" date="2023-06" db="EMBL/GenBank/DDBJ databases">
        <authorList>
            <person name="Kurt Z."/>
        </authorList>
    </citation>
    <scope>NUCLEOTIDE SEQUENCE</scope>
</reference>
<dbReference type="EMBL" id="CATOUU010000871">
    <property type="protein sequence ID" value="CAI9956266.1"/>
    <property type="molecule type" value="Genomic_DNA"/>
</dbReference>
<reference evidence="2 3" key="2">
    <citation type="submission" date="2024-07" db="EMBL/GenBank/DDBJ databases">
        <authorList>
            <person name="Akdeniz Z."/>
        </authorList>
    </citation>
    <scope>NUCLEOTIDE SEQUENCE [LARGE SCALE GENOMIC DNA]</scope>
</reference>
<name>A0AA86QBZ1_9EUKA</name>
<keyword evidence="3" id="KW-1185">Reference proteome</keyword>
<organism evidence="1">
    <name type="scientific">Hexamita inflata</name>
    <dbReference type="NCBI Taxonomy" id="28002"/>
    <lineage>
        <taxon>Eukaryota</taxon>
        <taxon>Metamonada</taxon>
        <taxon>Diplomonadida</taxon>
        <taxon>Hexamitidae</taxon>
        <taxon>Hexamitinae</taxon>
        <taxon>Hexamita</taxon>
    </lineage>
</organism>
<evidence type="ECO:0000313" key="2">
    <source>
        <dbReference type="EMBL" id="CAL6015312.1"/>
    </source>
</evidence>
<dbReference type="EMBL" id="CAXDID020000072">
    <property type="protein sequence ID" value="CAL6015312.1"/>
    <property type="molecule type" value="Genomic_DNA"/>
</dbReference>
<evidence type="ECO:0000313" key="1">
    <source>
        <dbReference type="EMBL" id="CAI9956266.1"/>
    </source>
</evidence>
<comment type="caution">
    <text evidence="1">The sequence shown here is derived from an EMBL/GenBank/DDBJ whole genome shotgun (WGS) entry which is preliminary data.</text>
</comment>
<dbReference type="Proteomes" id="UP001642409">
    <property type="component" value="Unassembled WGS sequence"/>
</dbReference>
<protein>
    <submittedName>
        <fullName evidence="1">Uncharacterized protein</fullName>
    </submittedName>
</protein>
<accession>A0AA86QBZ1</accession>
<evidence type="ECO:0000313" key="3">
    <source>
        <dbReference type="Proteomes" id="UP001642409"/>
    </source>
</evidence>
<sequence length="260" mass="29746">MHQNRALMVSIHPNTIAYLGYHSTELSIQGTLIEEWINSYLYKVCIIQYQCVKNDNYHTLEKYLILFRGSLIKSRILITSVFQIYNQKLSRRSTTFKSTYKRDDLYIHAEKHKSEQEAAIEQEKLVQEDRQEKRQVGGLETAVNFTLAKVQDNRNITFGTTMDRRTGLPIDPDMPSPGSYEIHQQKPRQTTLYKSERVNSYIPDLQRLPAVLQEGVGPSAERALNILAERKLEQCALGPGSYAGEVGYKIKKSFNAAAGK</sequence>